<keyword evidence="1" id="KW-0472">Membrane</keyword>
<evidence type="ECO:0000256" key="1">
    <source>
        <dbReference type="SAM" id="Phobius"/>
    </source>
</evidence>
<keyword evidence="1" id="KW-0812">Transmembrane</keyword>
<gene>
    <name evidence="2" type="ORF">HS096_02665</name>
</gene>
<comment type="caution">
    <text evidence="2">The sequence shown here is derived from an EMBL/GenBank/DDBJ whole genome shotgun (WGS) entry which is preliminary data.</text>
</comment>
<feature type="transmembrane region" description="Helical" evidence="1">
    <location>
        <begin position="782"/>
        <end position="806"/>
    </location>
</feature>
<dbReference type="AlphaFoldDB" id="A0A928Y6Q0"/>
<dbReference type="EMBL" id="JABTTY010000001">
    <property type="protein sequence ID" value="MBE7525266.1"/>
    <property type="molecule type" value="Genomic_DNA"/>
</dbReference>
<evidence type="ECO:0000313" key="2">
    <source>
        <dbReference type="EMBL" id="MBE7525266.1"/>
    </source>
</evidence>
<accession>A0A928Y6Q0</accession>
<feature type="transmembrane region" description="Helical" evidence="1">
    <location>
        <begin position="818"/>
        <end position="839"/>
    </location>
</feature>
<dbReference type="Proteomes" id="UP000710385">
    <property type="component" value="Unassembled WGS sequence"/>
</dbReference>
<proteinExistence type="predicted"/>
<evidence type="ECO:0000313" key="3">
    <source>
        <dbReference type="Proteomes" id="UP000710385"/>
    </source>
</evidence>
<name>A0A928Y6Q0_UNCKA</name>
<organism evidence="2 3">
    <name type="scientific">candidate division WWE3 bacterium</name>
    <dbReference type="NCBI Taxonomy" id="2053526"/>
    <lineage>
        <taxon>Bacteria</taxon>
        <taxon>Katanobacteria</taxon>
    </lineage>
</organism>
<sequence length="907" mass="94656">MKRRTVLFGLSAIFAIAFVFFISQKEADAAFSACQCSCISSEDTQNLLRVPQPDVASCSAAVCPAACSEIGSTLVSTEYNASSNRCICGCSKTTQSWTYAKKTPGSASCLGDCSEACGGLANVDSKQNQSLNTVQIACITSSDCSVGQFSKYSDVSCIFQPVGPNENPSLWPPDGKKPVCQIEPTKENADKECQNYGGVAKNGICTFISSGENPEASFKSRPYIKADGTYANIDFTNTYGTADALNTVIDASTTKAPNVAGLCELYGKTQGSGRYLCIKSKKNTCGTVTPPSNLTIKTKSSYECVLTSTLDAQGLDKGKLCFPSTGGPAGTDYADLCINKPGSLCCAQAAGGCLGNQDCSLDGSMICKGANLSTLTYGTCEWNVVCDSTAIDRRCRYASPAEVVNNEICSPESILQSVQRRCPNQSQYCCKAPDAQALSSCAADMSTNLTFNSGGRSYKDYTCITGTQIPDSEYVPGTKTLKHWEDGGNCLRSDIPAGGQAGGTTITRCGSGQICCNAKQLQFAQDVKDFYSRPGGGQNCGIGTPQKICTAPSAIVKDEAEAQKRGYPTLDAYYAALANSPGCDITPYSPSSFTNNKECFTGFLCCIPEYSTGAGFCAKDSDCDPNNYCAPNSSNPGACKKCDLGTRLCVPGGLLEQQLSDSSCFVRATAQGAKTDQALNVNGATKESYSCQLVFEESLGVNGCVPQGCDAENAAGGAESGATFQCCPPGVGAAPGAAAAAPTPAAAADVIAPGTIGLPACIRSGQCQLGDIIWTGAQFANFLISISGAVFLAIFVYGGFLYLTAGGSDDRVGKAKKMIVQSTIAMVLMMGGFIFIRFIQTSLIATSAGQDVLSGRACAELSNDKTQYACIFLTTDPQSDPKGYDTEAKDRGCERGKCPGASLCCPL</sequence>
<keyword evidence="1" id="KW-1133">Transmembrane helix</keyword>
<reference evidence="2" key="1">
    <citation type="submission" date="2020-05" db="EMBL/GenBank/DDBJ databases">
        <title>High-Quality Genomes of Partial-Nitritation/Anammox System by Hierarchical Clustering Based Hybrid Assembly.</title>
        <authorList>
            <person name="Liu L."/>
            <person name="Wang Y."/>
            <person name="Che Y."/>
            <person name="Chen Y."/>
            <person name="Xia Y."/>
            <person name="Luo R."/>
            <person name="Cheng S.H."/>
            <person name="Zheng C."/>
            <person name="Zhang T."/>
        </authorList>
    </citation>
    <scope>NUCLEOTIDE SEQUENCE</scope>
    <source>
        <strain evidence="2">H1_PAT1</strain>
    </source>
</reference>
<protein>
    <submittedName>
        <fullName evidence="2">Uncharacterized protein</fullName>
    </submittedName>
</protein>